<protein>
    <submittedName>
        <fullName evidence="1">Uncharacterized protein</fullName>
    </submittedName>
</protein>
<reference evidence="8 9" key="2">
    <citation type="submission" date="2017-09" db="EMBL/GenBank/DDBJ databases">
        <title>Depth-based differentiation of microbial function through sediment-hosted aquifers and enrichment of novel symbionts in the deep terrestrial subsurface.</title>
        <authorList>
            <person name="Probst A.J."/>
            <person name="Ladd B."/>
            <person name="Jarett J.K."/>
            <person name="Geller-Mcgrath D.E."/>
            <person name="Sieber C.M.K."/>
            <person name="Emerson J.B."/>
            <person name="Anantharaman K."/>
            <person name="Thomas B.C."/>
            <person name="Malmstrom R."/>
            <person name="Stieglmeier M."/>
            <person name="Klingl A."/>
            <person name="Woyke T."/>
            <person name="Ryan C.M."/>
            <person name="Banfield J.F."/>
        </authorList>
    </citation>
    <scope>NUCLEOTIDE SEQUENCE [LARGE SCALE GENOMIC DNA]</scope>
</reference>
<dbReference type="EMBL" id="PFIH01000062">
    <property type="protein sequence ID" value="PIX27905.1"/>
    <property type="molecule type" value="Genomic_DNA"/>
</dbReference>
<evidence type="ECO:0000313" key="5">
    <source>
        <dbReference type="EMBL" id="PIX27905.1"/>
    </source>
</evidence>
<proteinExistence type="predicted"/>
<dbReference type="Proteomes" id="UP000231232">
    <property type="component" value="Unassembled WGS sequence"/>
</dbReference>
<dbReference type="AlphaFoldDB" id="A0A2G9LIY3"/>
<accession>A0A2H9RCW7</accession>
<evidence type="ECO:0000313" key="1">
    <source>
        <dbReference type="EMBL" id="PIN66497.1"/>
    </source>
</evidence>
<dbReference type="Proteomes" id="UP000229789">
    <property type="component" value="Unassembled WGS sequence"/>
</dbReference>
<dbReference type="Proteomes" id="UP000230477">
    <property type="component" value="Unassembled WGS sequence"/>
</dbReference>
<accession>A0A2H9M7P1</accession>
<gene>
    <name evidence="7" type="ORF">CO072_01625</name>
    <name evidence="3" type="ORF">COS22_02185</name>
    <name evidence="2" type="ORF">COS45_02075</name>
    <name evidence="4" type="ORF">COW47_01635</name>
    <name evidence="1" type="ORF">COW69_01960</name>
    <name evidence="6" type="ORF">COY63_02135</name>
    <name evidence="5" type="ORF">COZ66_02425</name>
</gene>
<reference evidence="1 10" key="1">
    <citation type="submission" date="2017-09" db="EMBL/GenBank/DDBJ databases">
        <title>Depth-based differentiation of microbial function through sediment-hosted aquifers and enrichment of novel symbionts in the deep terrestrial subsurface.</title>
        <authorList>
            <person name="Probst A.J."/>
            <person name="Ladd B."/>
            <person name="Jarett J.K."/>
            <person name="Geller-Mcgrath D.E."/>
            <person name="Sieber C.M."/>
            <person name="Emerson J.B."/>
            <person name="Anantharaman K."/>
            <person name="Thomas B.C."/>
            <person name="Malmstrom R."/>
            <person name="Stieglmeier M."/>
            <person name="Klingl A."/>
            <person name="Woyke T."/>
            <person name="Ryan C.M."/>
            <person name="Banfield J.F."/>
        </authorList>
    </citation>
    <scope>NUCLEOTIDE SEQUENCE [LARGE SCALE GENOMIC DNA]</scope>
    <source>
        <strain evidence="3">CG02_land_8_20_14_3_00_31_209</strain>
        <strain evidence="2">CG03_land_8_20_14_0_80_31_114</strain>
        <strain evidence="4">CG17_big_fil_post_rev_8_21_14_2_50_31_73</strain>
        <strain evidence="1">CG18_big_fil_WC_8_21_14_2_50_31_19</strain>
        <strain evidence="6">CG_4_10_14_0_8_um_filter_31_133</strain>
        <strain evidence="5">CG_4_8_14_3_um_filter</strain>
        <strain evidence="7">CG_4_9_14_0_8_um_filter_31_21</strain>
    </source>
</reference>
<dbReference type="Proteomes" id="UP000231449">
    <property type="component" value="Unassembled WGS sequence"/>
</dbReference>
<accession>A0A2H9N1Y6</accession>
<evidence type="ECO:0000313" key="8">
    <source>
        <dbReference type="Proteomes" id="UP000228874"/>
    </source>
</evidence>
<evidence type="ECO:0000313" key="2">
    <source>
        <dbReference type="EMBL" id="PIV13588.1"/>
    </source>
</evidence>
<evidence type="ECO:0000313" key="10">
    <source>
        <dbReference type="Proteomes" id="UP000229789"/>
    </source>
</evidence>
<evidence type="ECO:0000313" key="7">
    <source>
        <dbReference type="EMBL" id="PJC01322.1"/>
    </source>
</evidence>
<dbReference type="EMBL" id="PFMG01000053">
    <property type="protein sequence ID" value="PIY99706.1"/>
    <property type="molecule type" value="Genomic_DNA"/>
</dbReference>
<accession>A0A2G9LIY3</accession>
<dbReference type="EMBL" id="PCUF01000026">
    <property type="protein sequence ID" value="PIN66497.1"/>
    <property type="molecule type" value="Genomic_DNA"/>
</dbReference>
<accession>A0A2H9MNQ4</accession>
<dbReference type="EMBL" id="PFSX01000041">
    <property type="protein sequence ID" value="PJC01322.1"/>
    <property type="molecule type" value="Genomic_DNA"/>
</dbReference>
<evidence type="ECO:0000313" key="6">
    <source>
        <dbReference type="EMBL" id="PIY99706.1"/>
    </source>
</evidence>
<accession>A0A2H9P865</accession>
<dbReference type="EMBL" id="PEUT01000051">
    <property type="protein sequence ID" value="PIV13588.1"/>
    <property type="molecule type" value="Genomic_DNA"/>
</dbReference>
<name>A0A2G9LIY3_HUBC1</name>
<dbReference type="EMBL" id="PETW01000040">
    <property type="protein sequence ID" value="PIV46299.1"/>
    <property type="molecule type" value="Genomic_DNA"/>
</dbReference>
<organism evidence="1 10">
    <name type="scientific">Huberarchaeum crystalense</name>
    <dbReference type="NCBI Taxonomy" id="2014257"/>
    <lineage>
        <taxon>Archaea</taxon>
        <taxon>Candidatus Huberarchaeota</taxon>
        <taxon>Candidatus Huberarchaeia</taxon>
        <taxon>Candidatus Huberarchaeales</taxon>
        <taxon>Candidatus Huberarchaeaceae</taxon>
        <taxon>Candidatus Huberarchaeum</taxon>
    </lineage>
</organism>
<evidence type="ECO:0000313" key="3">
    <source>
        <dbReference type="EMBL" id="PIV46299.1"/>
    </source>
</evidence>
<sequence>MTGRYEEISKIIKRTNTDLLAHKKARDLLESEGYIKKVISDISTRYSLPKIIEELKKFEKTTVSGLCGSPIIFVSELYKNGDIIGYLLGKITPNMDITDRTGFDAKLGIFAKSEHDLKCCSEILESKLDFCRQGVKI</sequence>
<accession>A0A2H9M3A7</accession>
<comment type="caution">
    <text evidence="1">The sequence shown here is derived from an EMBL/GenBank/DDBJ whole genome shotgun (WGS) entry which is preliminary data.</text>
</comment>
<evidence type="ECO:0000313" key="9">
    <source>
        <dbReference type="Proteomes" id="UP000228989"/>
    </source>
</evidence>
<evidence type="ECO:0000313" key="4">
    <source>
        <dbReference type="EMBL" id="PIV89663.1"/>
    </source>
</evidence>
<dbReference type="EMBL" id="PFFF01000038">
    <property type="protein sequence ID" value="PIV89663.1"/>
    <property type="molecule type" value="Genomic_DNA"/>
</dbReference>
<dbReference type="Proteomes" id="UP000228874">
    <property type="component" value="Unassembled WGS sequence"/>
</dbReference>
<dbReference type="Proteomes" id="UP000230713">
    <property type="component" value="Unassembled WGS sequence"/>
</dbReference>
<dbReference type="Proteomes" id="UP000228989">
    <property type="component" value="Unassembled WGS sequence"/>
</dbReference>